<dbReference type="InterPro" id="IPR010978">
    <property type="entry name" value="tRNA-bd_arm"/>
</dbReference>
<organism evidence="17 18">
    <name type="scientific">Pseudomonas kuykendallii</name>
    <dbReference type="NCBI Taxonomy" id="1007099"/>
    <lineage>
        <taxon>Bacteria</taxon>
        <taxon>Pseudomonadati</taxon>
        <taxon>Pseudomonadota</taxon>
        <taxon>Gammaproteobacteria</taxon>
        <taxon>Pseudomonadales</taxon>
        <taxon>Pseudomonadaceae</taxon>
        <taxon>Pseudomonas</taxon>
    </lineage>
</organism>
<dbReference type="SUPFAM" id="SSF47323">
    <property type="entry name" value="Anticodon-binding domain of a subclass of class I aminoacyl-tRNA synthetases"/>
    <property type="match status" value="1"/>
</dbReference>
<dbReference type="SUPFAM" id="SSF52374">
    <property type="entry name" value="Nucleotidylyl transferase"/>
    <property type="match status" value="1"/>
</dbReference>
<evidence type="ECO:0000256" key="11">
    <source>
        <dbReference type="ARBA" id="ARBA00055630"/>
    </source>
</evidence>
<comment type="similarity">
    <text evidence="12 13">Belongs to the class-I aminoacyl-tRNA synthetase family. ValS type 1 subfamily.</text>
</comment>
<evidence type="ECO:0000256" key="6">
    <source>
        <dbReference type="ARBA" id="ARBA00022840"/>
    </source>
</evidence>
<evidence type="ECO:0000259" key="15">
    <source>
        <dbReference type="Pfam" id="PF08264"/>
    </source>
</evidence>
<dbReference type="Gene3D" id="1.10.730.10">
    <property type="entry name" value="Isoleucyl-tRNA Synthetase, Domain 1"/>
    <property type="match status" value="1"/>
</dbReference>
<evidence type="ECO:0000256" key="4">
    <source>
        <dbReference type="ARBA" id="ARBA00022598"/>
    </source>
</evidence>
<comment type="subunit">
    <text evidence="2 13">Monomer.</text>
</comment>
<dbReference type="InterPro" id="IPR033705">
    <property type="entry name" value="Anticodon_Ia_Val"/>
</dbReference>
<evidence type="ECO:0000259" key="14">
    <source>
        <dbReference type="Pfam" id="PF00133"/>
    </source>
</evidence>
<feature type="short sequence motif" description="'KMSKS' region" evidence="13">
    <location>
        <begin position="544"/>
        <end position="548"/>
    </location>
</feature>
<dbReference type="RefSeq" id="WP_090227051.1">
    <property type="nucleotide sequence ID" value="NZ_FNNU01000002.1"/>
</dbReference>
<dbReference type="NCBIfam" id="NF004349">
    <property type="entry name" value="PRK05729.1"/>
    <property type="match status" value="1"/>
</dbReference>
<dbReference type="Gene3D" id="3.90.740.10">
    <property type="entry name" value="Valyl/Leucyl/Isoleucyl-tRNA synthetase, editing domain"/>
    <property type="match status" value="2"/>
</dbReference>
<dbReference type="AlphaFoldDB" id="A0A1H2XID7"/>
<dbReference type="GO" id="GO:0005829">
    <property type="term" value="C:cytosol"/>
    <property type="evidence" value="ECO:0007669"/>
    <property type="project" value="TreeGrafter"/>
</dbReference>
<keyword evidence="7 13" id="KW-0648">Protein biosynthesis</keyword>
<dbReference type="PRINTS" id="PR00986">
    <property type="entry name" value="TRNASYNTHVAL"/>
</dbReference>
<dbReference type="InterPro" id="IPR014729">
    <property type="entry name" value="Rossmann-like_a/b/a_fold"/>
</dbReference>
<evidence type="ECO:0000256" key="13">
    <source>
        <dbReference type="HAMAP-Rule" id="MF_02004"/>
    </source>
</evidence>
<proteinExistence type="inferred from homology"/>
<feature type="domain" description="Valyl-tRNA synthetase tRNA-binding arm" evidence="16">
    <location>
        <begin position="896"/>
        <end position="958"/>
    </location>
</feature>
<comment type="domain">
    <text evidence="13">ValRS has two distinct active sites: one for aminoacylation and one for editing. The misactivated threonine is translocated from the active site to the editing site.</text>
</comment>
<dbReference type="FunFam" id="3.90.740.10:FF:000003">
    <property type="entry name" value="Valine--tRNA ligase"/>
    <property type="match status" value="1"/>
</dbReference>
<dbReference type="InterPro" id="IPR013155">
    <property type="entry name" value="M/V/L/I-tRNA-synth_anticd-bd"/>
</dbReference>
<dbReference type="FunFam" id="1.10.730.10:FF:000007">
    <property type="entry name" value="Valine--tRNA ligase"/>
    <property type="match status" value="1"/>
</dbReference>
<protein>
    <recommendedName>
        <fullName evidence="13">Valine--tRNA ligase</fullName>
        <ecNumber evidence="13">6.1.1.9</ecNumber>
    </recommendedName>
    <alternativeName>
        <fullName evidence="13">Valyl-tRNA synthetase</fullName>
        <shortName evidence="13">ValRS</shortName>
    </alternativeName>
</protein>
<dbReference type="Pfam" id="PF10458">
    <property type="entry name" value="Val_tRNA-synt_C"/>
    <property type="match status" value="1"/>
</dbReference>
<dbReference type="GO" id="GO:0004832">
    <property type="term" value="F:valine-tRNA ligase activity"/>
    <property type="evidence" value="ECO:0007669"/>
    <property type="project" value="UniProtKB-UniRule"/>
</dbReference>
<dbReference type="InterPro" id="IPR019499">
    <property type="entry name" value="Val-tRNA_synth_tRNA-bd"/>
</dbReference>
<evidence type="ECO:0000256" key="7">
    <source>
        <dbReference type="ARBA" id="ARBA00022917"/>
    </source>
</evidence>
<dbReference type="GO" id="GO:0002161">
    <property type="term" value="F:aminoacyl-tRNA deacylase activity"/>
    <property type="evidence" value="ECO:0007669"/>
    <property type="project" value="InterPro"/>
</dbReference>
<dbReference type="CDD" id="cd00817">
    <property type="entry name" value="ValRS_core"/>
    <property type="match status" value="1"/>
</dbReference>
<dbReference type="InterPro" id="IPR002300">
    <property type="entry name" value="aa-tRNA-synth_Ia"/>
</dbReference>
<keyword evidence="9 13" id="KW-0030">Aminoacyl-tRNA synthetase</keyword>
<evidence type="ECO:0000256" key="9">
    <source>
        <dbReference type="ARBA" id="ARBA00023146"/>
    </source>
</evidence>
<reference evidence="18" key="1">
    <citation type="submission" date="2016-10" db="EMBL/GenBank/DDBJ databases">
        <authorList>
            <person name="Varghese N."/>
            <person name="Submissions S."/>
        </authorList>
    </citation>
    <scope>NUCLEOTIDE SEQUENCE [LARGE SCALE GENOMIC DNA]</scope>
    <source>
        <strain evidence="18">NRRL B-59562</strain>
    </source>
</reference>
<dbReference type="FunFam" id="3.40.50.620:FF:000020">
    <property type="entry name" value="Valine--tRNA ligase, mitochondrial"/>
    <property type="match status" value="1"/>
</dbReference>
<dbReference type="GO" id="GO:0006438">
    <property type="term" value="P:valyl-tRNA aminoacylation"/>
    <property type="evidence" value="ECO:0007669"/>
    <property type="project" value="UniProtKB-UniRule"/>
</dbReference>
<evidence type="ECO:0000256" key="8">
    <source>
        <dbReference type="ARBA" id="ARBA00023054"/>
    </source>
</evidence>
<comment type="domain">
    <text evidence="13">The C-terminal coiled-coil domain is crucial for aminoacylation activity.</text>
</comment>
<evidence type="ECO:0000256" key="2">
    <source>
        <dbReference type="ARBA" id="ARBA00011245"/>
    </source>
</evidence>
<comment type="function">
    <text evidence="11 13">Catalyzes the attachment of valine to tRNA(Val). As ValRS can inadvertently accommodate and process structurally similar amino acids such as threonine, to avoid such errors, it has a 'posttransfer' editing activity that hydrolyzes mischarged Thr-tRNA(Val) in a tRNA-dependent manner.</text>
</comment>
<keyword evidence="8 13" id="KW-0175">Coiled coil</keyword>
<sequence>MDKTYQPHAIETSWYQTWEANNYFAPQGAGEPYTIMIPPPNVTGSLHMGHGFNNAIMDALIRFRRMQGRNTLWQPGTDHAGIATQMLVERQLGAQGLSRHDLGREKFLDKVWQWKAESGGNISRQIRRLGSSVDWSRERFTMDDGLSEAVKEAFVRLHEDGLIYRGKRLVNWDTKLHTAISDLEVESHDEKGHLWNLRYPLADGAKTAEGADYLIVATTRPETMLGDSAVAVNPNDERYQALIGTFVELPLLGRRIPIVADDYCDPEFGTGCVKITPAHDFNDYEVGKRHNLPLINIFDKNAAVLASAQAFHIDGSVDADFDGSLPAEYAGLDRFEARKRIVAAFEALGLLEKIEDHALKVPKGDRSGTVIEPWLTDQWYVSTKPLAEKAIAVVESGEIQFVPKQYENMYFSWMRDIQDWCISRQLWWGHRIPAWYDEAGNVYVGRDEAEVRAKHGLEDTPLRQDDDVLDTWFSSGLWTFSTLGWPEQTDFLKTFHPTDVLVTGFDIIFFWVARMIMLSTHLTGQIPFKTVYVHGLVRDGQGQKMSKSKGNVLDPLDIVDGISLDALLEKRTSGLMQPKMAEKIAKQTKAEFPQGIASYGTDALRFTFCSLASTGRDIKFDMGRVEGYRNFCNKLWNAANFVIENTDGQDTGVNGEPVELSSVDRWIISALQRCEQDVTRHLDAFRFDLAAQALYEFVWDEYCAWYLELVKPVLWDAVQGGTSAAEGRTPEAAENANKLARQRGTRRTLVRVLEVILRLAHPFMPFITEEIWQRIKAQAGVSGETIMLQPWPVANESRIDAAAEGDIEWVKTLMLGVRQIRGEMNISMAKRIDIIVANASEQDLRRLNDNAPLLNKLAKLESVRVLAAGEDAPMSATALVGDMQVLVPMAGLIDKAAELGRLDKEIQRLEGEVKRVGGKLSNAGFVDKAPADVIDKERAKLAEAEQALANLAEQRHKIASL</sequence>
<dbReference type="Gene3D" id="1.10.287.380">
    <property type="entry name" value="Valyl-tRNA synthetase, C-terminal domain"/>
    <property type="match status" value="1"/>
</dbReference>
<evidence type="ECO:0000256" key="12">
    <source>
        <dbReference type="ARBA" id="ARBA00060830"/>
    </source>
</evidence>
<evidence type="ECO:0000256" key="10">
    <source>
        <dbReference type="ARBA" id="ARBA00047552"/>
    </source>
</evidence>
<feature type="domain" description="Methionyl/Valyl/Leucyl/Isoleucyl-tRNA synthetase anticodon-binding" evidence="15">
    <location>
        <begin position="664"/>
        <end position="835"/>
    </location>
</feature>
<dbReference type="Pfam" id="PF08264">
    <property type="entry name" value="Anticodon_1"/>
    <property type="match status" value="1"/>
</dbReference>
<feature type="coiled-coil region" evidence="13">
    <location>
        <begin position="892"/>
        <end position="961"/>
    </location>
</feature>
<keyword evidence="5 13" id="KW-0547">Nucleotide-binding</keyword>
<dbReference type="Proteomes" id="UP000243778">
    <property type="component" value="Unassembled WGS sequence"/>
</dbReference>
<evidence type="ECO:0000256" key="3">
    <source>
        <dbReference type="ARBA" id="ARBA00022490"/>
    </source>
</evidence>
<feature type="binding site" evidence="13">
    <location>
        <position position="547"/>
    </location>
    <ligand>
        <name>ATP</name>
        <dbReference type="ChEBI" id="CHEBI:30616"/>
    </ligand>
</feature>
<dbReference type="PANTHER" id="PTHR11946:SF93">
    <property type="entry name" value="VALINE--TRNA LIGASE, CHLOROPLASTIC_MITOCHONDRIAL 2"/>
    <property type="match status" value="1"/>
</dbReference>
<dbReference type="STRING" id="1007099.SAMN05216287_1918"/>
<dbReference type="InterPro" id="IPR037118">
    <property type="entry name" value="Val-tRNA_synth_C_sf"/>
</dbReference>
<keyword evidence="6 13" id="KW-0067">ATP-binding</keyword>
<dbReference type="NCBIfam" id="TIGR00422">
    <property type="entry name" value="valS"/>
    <property type="match status" value="1"/>
</dbReference>
<name>A0A1H2XID7_9PSED</name>
<gene>
    <name evidence="13" type="primary">valS</name>
    <name evidence="17" type="ORF">SAMN05216287_1918</name>
</gene>
<dbReference type="GO" id="GO:0005524">
    <property type="term" value="F:ATP binding"/>
    <property type="evidence" value="ECO:0007669"/>
    <property type="project" value="UniProtKB-UniRule"/>
</dbReference>
<accession>A0A1H2XID7</accession>
<keyword evidence="4 13" id="KW-0436">Ligase</keyword>
<dbReference type="EC" id="6.1.1.9" evidence="13"/>
<feature type="short sequence motif" description="'HIGH' region" evidence="13">
    <location>
        <begin position="40"/>
        <end position="50"/>
    </location>
</feature>
<dbReference type="Pfam" id="PF00133">
    <property type="entry name" value="tRNA-synt_1"/>
    <property type="match status" value="1"/>
</dbReference>
<dbReference type="Gene3D" id="3.40.50.620">
    <property type="entry name" value="HUPs"/>
    <property type="match status" value="2"/>
</dbReference>
<feature type="domain" description="Aminoacyl-tRNA synthetase class Ia" evidence="14">
    <location>
        <begin position="14"/>
        <end position="621"/>
    </location>
</feature>
<comment type="catalytic activity">
    <reaction evidence="10 13">
        <text>tRNA(Val) + L-valine + ATP = L-valyl-tRNA(Val) + AMP + diphosphate</text>
        <dbReference type="Rhea" id="RHEA:10704"/>
        <dbReference type="Rhea" id="RHEA-COMP:9672"/>
        <dbReference type="Rhea" id="RHEA-COMP:9708"/>
        <dbReference type="ChEBI" id="CHEBI:30616"/>
        <dbReference type="ChEBI" id="CHEBI:33019"/>
        <dbReference type="ChEBI" id="CHEBI:57762"/>
        <dbReference type="ChEBI" id="CHEBI:78442"/>
        <dbReference type="ChEBI" id="CHEBI:78537"/>
        <dbReference type="ChEBI" id="CHEBI:456215"/>
        <dbReference type="EC" id="6.1.1.9"/>
    </reaction>
</comment>
<comment type="subcellular location">
    <subcellularLocation>
        <location evidence="1 13">Cytoplasm</location>
    </subcellularLocation>
</comment>
<dbReference type="PANTHER" id="PTHR11946">
    <property type="entry name" value="VALYL-TRNA SYNTHETASES"/>
    <property type="match status" value="1"/>
</dbReference>
<keyword evidence="18" id="KW-1185">Reference proteome</keyword>
<dbReference type="InterPro" id="IPR009080">
    <property type="entry name" value="tRNAsynth_Ia_anticodon-bd"/>
</dbReference>
<dbReference type="CDD" id="cd07962">
    <property type="entry name" value="Anticodon_Ia_Val"/>
    <property type="match status" value="1"/>
</dbReference>
<dbReference type="HAMAP" id="MF_02004">
    <property type="entry name" value="Val_tRNA_synth_type1"/>
    <property type="match status" value="1"/>
</dbReference>
<evidence type="ECO:0000259" key="16">
    <source>
        <dbReference type="Pfam" id="PF10458"/>
    </source>
</evidence>
<dbReference type="SUPFAM" id="SSF50677">
    <property type="entry name" value="ValRS/IleRS/LeuRS editing domain"/>
    <property type="match status" value="1"/>
</dbReference>
<evidence type="ECO:0000313" key="18">
    <source>
        <dbReference type="Proteomes" id="UP000243778"/>
    </source>
</evidence>
<dbReference type="InterPro" id="IPR001412">
    <property type="entry name" value="aa-tRNA-synth_I_CS"/>
</dbReference>
<dbReference type="OrthoDB" id="9810365at2"/>
<dbReference type="InterPro" id="IPR002303">
    <property type="entry name" value="Valyl-tRNA_ligase"/>
</dbReference>
<dbReference type="FunFam" id="3.40.50.620:FF:000073">
    <property type="entry name" value="Valine--tRNA ligase"/>
    <property type="match status" value="1"/>
</dbReference>
<keyword evidence="3 13" id="KW-0963">Cytoplasm</keyword>
<evidence type="ECO:0000256" key="1">
    <source>
        <dbReference type="ARBA" id="ARBA00004496"/>
    </source>
</evidence>
<dbReference type="FunFam" id="1.10.287.380:FF:000001">
    <property type="entry name" value="Valine--tRNA ligase"/>
    <property type="match status" value="1"/>
</dbReference>
<evidence type="ECO:0000313" key="17">
    <source>
        <dbReference type="EMBL" id="SDW92615.1"/>
    </source>
</evidence>
<dbReference type="InterPro" id="IPR009008">
    <property type="entry name" value="Val/Leu/Ile-tRNA-synth_edit"/>
</dbReference>
<dbReference type="PROSITE" id="PS00178">
    <property type="entry name" value="AA_TRNA_LIGASE_I"/>
    <property type="match status" value="1"/>
</dbReference>
<evidence type="ECO:0000256" key="5">
    <source>
        <dbReference type="ARBA" id="ARBA00022741"/>
    </source>
</evidence>
<dbReference type="SUPFAM" id="SSF46589">
    <property type="entry name" value="tRNA-binding arm"/>
    <property type="match status" value="1"/>
</dbReference>
<dbReference type="EMBL" id="FNNU01000002">
    <property type="protein sequence ID" value="SDW92615.1"/>
    <property type="molecule type" value="Genomic_DNA"/>
</dbReference>